<keyword evidence="3" id="KW-0489">Methyltransferase</keyword>
<dbReference type="SUPFAM" id="SSF53335">
    <property type="entry name" value="S-adenosyl-L-methionine-dependent methyltransferases"/>
    <property type="match status" value="1"/>
</dbReference>
<dbReference type="Gene3D" id="3.40.50.150">
    <property type="entry name" value="Vaccinia Virus protein VP39"/>
    <property type="match status" value="1"/>
</dbReference>
<evidence type="ECO:0000313" key="4">
    <source>
        <dbReference type="Proteomes" id="UP000186400"/>
    </source>
</evidence>
<dbReference type="Pfam" id="PF01728">
    <property type="entry name" value="FtsJ"/>
    <property type="match status" value="1"/>
</dbReference>
<keyword evidence="4" id="KW-1185">Reference proteome</keyword>
<dbReference type="GO" id="GO:0032259">
    <property type="term" value="P:methylation"/>
    <property type="evidence" value="ECO:0007669"/>
    <property type="project" value="UniProtKB-KW"/>
</dbReference>
<dbReference type="EMBL" id="FTMS01000016">
    <property type="protein sequence ID" value="SIQ83570.1"/>
    <property type="molecule type" value="Genomic_DNA"/>
</dbReference>
<feature type="domain" description="Ribosomal RNA methyltransferase FtsJ" evidence="2">
    <location>
        <begin position="59"/>
        <end position="241"/>
    </location>
</feature>
<keyword evidence="1" id="KW-0694">RNA-binding</keyword>
<evidence type="ECO:0000259" key="2">
    <source>
        <dbReference type="Pfam" id="PF01728"/>
    </source>
</evidence>
<dbReference type="InterPro" id="IPR002877">
    <property type="entry name" value="RNA_MeTrfase_FtsJ_dom"/>
</dbReference>
<evidence type="ECO:0000256" key="1">
    <source>
        <dbReference type="ARBA" id="ARBA00022884"/>
    </source>
</evidence>
<evidence type="ECO:0000313" key="3">
    <source>
        <dbReference type="EMBL" id="SIQ83570.1"/>
    </source>
</evidence>
<organism evidence="3 4">
    <name type="scientific">Alkalispirochaeta americana</name>
    <dbReference type="NCBI Taxonomy" id="159291"/>
    <lineage>
        <taxon>Bacteria</taxon>
        <taxon>Pseudomonadati</taxon>
        <taxon>Spirochaetota</taxon>
        <taxon>Spirochaetia</taxon>
        <taxon>Spirochaetales</taxon>
        <taxon>Spirochaetaceae</taxon>
        <taxon>Alkalispirochaeta</taxon>
    </lineage>
</organism>
<dbReference type="Proteomes" id="UP000186400">
    <property type="component" value="Unassembled WGS sequence"/>
</dbReference>
<dbReference type="RefSeq" id="WP_076489520.1">
    <property type="nucleotide sequence ID" value="NZ_FTMS01000016.1"/>
</dbReference>
<sequence>MARRISLLDALCRQYPSESRDYLYRCIMCGEVRRGDQKITNPREPVGRDDSFLITRARFVSRGGEKLEAALSAWGIVPSGRRWVDAGASTGGFTDCLLQQGASLVHAVDVGYNQLDYRLRSDPRVQVYERTNIRDLQVLSPRPHAAVCDLSFRSLRGVLGHLLDLTLEGWAVALLKPQFEAAAEVRWGRRDPADTRSGVLCGALRDQVVSQVIVSLEREEGVCVLRRLASPLPGRQGNREELLLVGRVERDYPRKSPGLRGLPI</sequence>
<dbReference type="AlphaFoldDB" id="A0A1N6W0J5"/>
<name>A0A1N6W0J5_9SPIO</name>
<dbReference type="PANTHER" id="PTHR32319:SF0">
    <property type="entry name" value="BACTERIAL HEMOLYSIN-LIKE PROTEIN"/>
    <property type="match status" value="1"/>
</dbReference>
<dbReference type="GO" id="GO:0003723">
    <property type="term" value="F:RNA binding"/>
    <property type="evidence" value="ECO:0007669"/>
    <property type="project" value="UniProtKB-KW"/>
</dbReference>
<gene>
    <name evidence="3" type="ORF">SAMN05920897_11641</name>
</gene>
<dbReference type="PANTHER" id="PTHR32319">
    <property type="entry name" value="BACTERIAL HEMOLYSIN-LIKE PROTEIN"/>
    <property type="match status" value="1"/>
</dbReference>
<dbReference type="GO" id="GO:0008168">
    <property type="term" value="F:methyltransferase activity"/>
    <property type="evidence" value="ECO:0007669"/>
    <property type="project" value="UniProtKB-KW"/>
</dbReference>
<protein>
    <submittedName>
        <fullName evidence="3">23S rRNA (Cytidine1920-2'-O)/16S rRNA (Cytidine1409-2'-O)-methyltransferase</fullName>
    </submittedName>
</protein>
<reference evidence="3 4" key="1">
    <citation type="submission" date="2017-01" db="EMBL/GenBank/DDBJ databases">
        <authorList>
            <person name="Mah S.A."/>
            <person name="Swanson W.J."/>
            <person name="Moy G.W."/>
            <person name="Vacquier V.D."/>
        </authorList>
    </citation>
    <scope>NUCLEOTIDE SEQUENCE [LARGE SCALE GENOMIC DNA]</scope>
    <source>
        <strain evidence="3 4">ASpG1</strain>
    </source>
</reference>
<keyword evidence="3" id="KW-0808">Transferase</keyword>
<proteinExistence type="predicted"/>
<accession>A0A1N6W0J5</accession>
<dbReference type="InterPro" id="IPR047048">
    <property type="entry name" value="TlyA"/>
</dbReference>
<dbReference type="InterPro" id="IPR029063">
    <property type="entry name" value="SAM-dependent_MTases_sf"/>
</dbReference>
<dbReference type="STRING" id="159291.SAMN05920897_11641"/>